<dbReference type="InterPro" id="IPR058625">
    <property type="entry name" value="MdtA-like_BSH"/>
</dbReference>
<comment type="caution">
    <text evidence="6">The sequence shown here is derived from an EMBL/GenBank/DDBJ whole genome shotgun (WGS) entry which is preliminary data.</text>
</comment>
<dbReference type="SUPFAM" id="SSF111369">
    <property type="entry name" value="HlyD-like secretion proteins"/>
    <property type="match status" value="1"/>
</dbReference>
<feature type="domain" description="YknX-like C-terminal permuted SH3-like" evidence="5">
    <location>
        <begin position="272"/>
        <end position="330"/>
    </location>
</feature>
<reference evidence="6 7" key="1">
    <citation type="submission" date="2019-02" db="EMBL/GenBank/DDBJ databases">
        <title>Genomic Encyclopedia of Type Strains, Phase IV (KMG-IV): sequencing the most valuable type-strain genomes for metagenomic binning, comparative biology and taxonomic classification.</title>
        <authorList>
            <person name="Goeker M."/>
        </authorList>
    </citation>
    <scope>NUCLEOTIDE SEQUENCE [LARGE SCALE GENOMIC DNA]</scope>
    <source>
        <strain evidence="6 7">DSM 105135</strain>
    </source>
</reference>
<gene>
    <name evidence="6" type="ORF">EV700_0268</name>
</gene>
<protein>
    <submittedName>
        <fullName evidence="6">Membrane fusion protein (Multidrug efflux system)</fullName>
    </submittedName>
</protein>
<proteinExistence type="inferred from homology"/>
<accession>A0A4Q7ZBG7</accession>
<feature type="chain" id="PRO_5020845804" evidence="2">
    <location>
        <begin position="22"/>
        <end position="345"/>
    </location>
</feature>
<sequence>MKYYTPLFLSLFCLAPVTGLAADKPRPPPVVEVVQVAAPMAVAPTLQAIGSIRPSESIMLKPEVSGRVVSLGFREGQLVRKGDMLVKLDDSLLKAELPAKEAAVVLAEAEYKRLQLLAQSQQVADIDVERKRVDVALAKAASQLLNARIKQTELRAPFDGVIGIRQFSIGDVVQSGQALVSLSNFKPVKMDVKLPEGRADVVRLNQRVDVRVDALPGLLLKGRVAVIEPQLDAGTRALWARVELNAGDPRIRSGMSATVSIPLPGGESGSWLPEQALVAQGGKQVVFKVVDGKALAAPVRVGQRQPGKVEILAGVKAGDTVVVSGQNKLSKPEMPIKAVPMAGGW</sequence>
<dbReference type="InterPro" id="IPR058637">
    <property type="entry name" value="YknX-like_C"/>
</dbReference>
<dbReference type="Pfam" id="PF25917">
    <property type="entry name" value="BSH_RND"/>
    <property type="match status" value="1"/>
</dbReference>
<keyword evidence="2" id="KW-0732">Signal</keyword>
<evidence type="ECO:0000313" key="6">
    <source>
        <dbReference type="EMBL" id="RZU47313.1"/>
    </source>
</evidence>
<dbReference type="Gene3D" id="2.40.30.170">
    <property type="match status" value="1"/>
</dbReference>
<name>A0A4Q7ZBG7_9GAMM</name>
<feature type="signal peptide" evidence="2">
    <location>
        <begin position="1"/>
        <end position="21"/>
    </location>
</feature>
<feature type="domain" description="CusB-like beta-barrel" evidence="4">
    <location>
        <begin position="190"/>
        <end position="261"/>
    </location>
</feature>
<dbReference type="AlphaFoldDB" id="A0A4Q7ZBG7"/>
<dbReference type="Gene3D" id="2.40.420.20">
    <property type="match status" value="1"/>
</dbReference>
<dbReference type="Gene3D" id="1.10.287.470">
    <property type="entry name" value="Helix hairpin bin"/>
    <property type="match status" value="1"/>
</dbReference>
<dbReference type="Pfam" id="PF25989">
    <property type="entry name" value="YknX_C"/>
    <property type="match status" value="1"/>
</dbReference>
<dbReference type="InterPro" id="IPR006143">
    <property type="entry name" value="RND_pump_MFP"/>
</dbReference>
<evidence type="ECO:0000259" key="4">
    <source>
        <dbReference type="Pfam" id="PF25954"/>
    </source>
</evidence>
<dbReference type="NCBIfam" id="TIGR01730">
    <property type="entry name" value="RND_mfp"/>
    <property type="match status" value="1"/>
</dbReference>
<evidence type="ECO:0000259" key="3">
    <source>
        <dbReference type="Pfam" id="PF25917"/>
    </source>
</evidence>
<evidence type="ECO:0000259" key="5">
    <source>
        <dbReference type="Pfam" id="PF25989"/>
    </source>
</evidence>
<evidence type="ECO:0000313" key="7">
    <source>
        <dbReference type="Proteomes" id="UP000292423"/>
    </source>
</evidence>
<comment type="similarity">
    <text evidence="1">Belongs to the membrane fusion protein (MFP) (TC 8.A.1) family.</text>
</comment>
<evidence type="ECO:0000256" key="2">
    <source>
        <dbReference type="SAM" id="SignalP"/>
    </source>
</evidence>
<dbReference type="GO" id="GO:0015562">
    <property type="term" value="F:efflux transmembrane transporter activity"/>
    <property type="evidence" value="ECO:0007669"/>
    <property type="project" value="TreeGrafter"/>
</dbReference>
<dbReference type="Proteomes" id="UP000292423">
    <property type="component" value="Unassembled WGS sequence"/>
</dbReference>
<dbReference type="PANTHER" id="PTHR30469:SF15">
    <property type="entry name" value="HLYD FAMILY OF SECRETION PROTEINS"/>
    <property type="match status" value="1"/>
</dbReference>
<feature type="domain" description="Multidrug resistance protein MdtA-like barrel-sandwich hybrid" evidence="3">
    <location>
        <begin position="59"/>
        <end position="179"/>
    </location>
</feature>
<dbReference type="GO" id="GO:1990281">
    <property type="term" value="C:efflux pump complex"/>
    <property type="evidence" value="ECO:0007669"/>
    <property type="project" value="TreeGrafter"/>
</dbReference>
<dbReference type="OrthoDB" id="9806939at2"/>
<dbReference type="PANTHER" id="PTHR30469">
    <property type="entry name" value="MULTIDRUG RESISTANCE PROTEIN MDTA"/>
    <property type="match status" value="1"/>
</dbReference>
<dbReference type="InterPro" id="IPR058792">
    <property type="entry name" value="Beta-barrel_RND_2"/>
</dbReference>
<evidence type="ECO:0000256" key="1">
    <source>
        <dbReference type="ARBA" id="ARBA00009477"/>
    </source>
</evidence>
<dbReference type="Pfam" id="PF25954">
    <property type="entry name" value="Beta-barrel_RND_2"/>
    <property type="match status" value="1"/>
</dbReference>
<dbReference type="EMBL" id="SHKX01000010">
    <property type="protein sequence ID" value="RZU47313.1"/>
    <property type="molecule type" value="Genomic_DNA"/>
</dbReference>
<keyword evidence="7" id="KW-1185">Reference proteome</keyword>
<organism evidence="6 7">
    <name type="scientific">Fluviicoccus keumensis</name>
    <dbReference type="NCBI Taxonomy" id="1435465"/>
    <lineage>
        <taxon>Bacteria</taxon>
        <taxon>Pseudomonadati</taxon>
        <taxon>Pseudomonadota</taxon>
        <taxon>Gammaproteobacteria</taxon>
        <taxon>Moraxellales</taxon>
        <taxon>Moraxellaceae</taxon>
        <taxon>Fluviicoccus</taxon>
    </lineage>
</organism>
<dbReference type="Gene3D" id="2.40.50.100">
    <property type="match status" value="1"/>
</dbReference>
<dbReference type="RefSeq" id="WP_130410566.1">
    <property type="nucleotide sequence ID" value="NZ_SHKX01000010.1"/>
</dbReference>